<name>A0ABN6XX72_9MICO</name>
<reference evidence="2" key="1">
    <citation type="journal article" date="2019" name="Int. J. Syst. Evol. Microbiol.">
        <title>The Global Catalogue of Microorganisms (GCM) 10K type strain sequencing project: providing services to taxonomists for standard genome sequencing and annotation.</title>
        <authorList>
            <consortium name="The Broad Institute Genomics Platform"/>
            <consortium name="The Broad Institute Genome Sequencing Center for Infectious Disease"/>
            <person name="Wu L."/>
            <person name="Ma J."/>
        </authorList>
    </citation>
    <scope>NUCLEOTIDE SEQUENCE [LARGE SCALE GENOMIC DNA]</scope>
    <source>
        <strain evidence="2">NBRC 108728</strain>
    </source>
</reference>
<dbReference type="EMBL" id="AP027732">
    <property type="protein sequence ID" value="BDZ48255.1"/>
    <property type="molecule type" value="Genomic_DNA"/>
</dbReference>
<gene>
    <name evidence="1" type="ORF">GCM10025867_04960</name>
</gene>
<proteinExistence type="predicted"/>
<dbReference type="Proteomes" id="UP001321486">
    <property type="component" value="Chromosome"/>
</dbReference>
<accession>A0ABN6XX72</accession>
<keyword evidence="2" id="KW-1185">Reference proteome</keyword>
<evidence type="ECO:0000313" key="1">
    <source>
        <dbReference type="EMBL" id="BDZ48255.1"/>
    </source>
</evidence>
<organism evidence="1 2">
    <name type="scientific">Frondihabitans sucicola</name>
    <dbReference type="NCBI Taxonomy" id="1268041"/>
    <lineage>
        <taxon>Bacteria</taxon>
        <taxon>Bacillati</taxon>
        <taxon>Actinomycetota</taxon>
        <taxon>Actinomycetes</taxon>
        <taxon>Micrococcales</taxon>
        <taxon>Microbacteriaceae</taxon>
        <taxon>Frondihabitans</taxon>
    </lineage>
</organism>
<protein>
    <submittedName>
        <fullName evidence="1">Uncharacterized protein</fullName>
    </submittedName>
</protein>
<sequence>MGVQGSGEAIAKILRRPIPSHPLAVPPVPGTYGTWQVRRHRSAPIGYVNMRSLNGRHVYDAYAHCRDDNGGRPWLRTFDTLNSAVAWIIQHEDQIQAYIDRHHPEPEQWPA</sequence>
<evidence type="ECO:0000313" key="2">
    <source>
        <dbReference type="Proteomes" id="UP001321486"/>
    </source>
</evidence>